<evidence type="ECO:0000313" key="3">
    <source>
        <dbReference type="Proteomes" id="UP001055439"/>
    </source>
</evidence>
<keyword evidence="3" id="KW-1185">Reference proteome</keyword>
<accession>A0A9E7EY04</accession>
<dbReference type="Proteomes" id="UP001055439">
    <property type="component" value="Chromosome 10"/>
</dbReference>
<dbReference type="EMBL" id="CP097503">
    <property type="protein sequence ID" value="URD84892.1"/>
    <property type="molecule type" value="Genomic_DNA"/>
</dbReference>
<name>A0A9E7EY04_9LILI</name>
<feature type="region of interest" description="Disordered" evidence="1">
    <location>
        <begin position="1"/>
        <end position="27"/>
    </location>
</feature>
<reference evidence="2" key="1">
    <citation type="submission" date="2022-05" db="EMBL/GenBank/DDBJ databases">
        <title>The Musa troglodytarum L. genome provides insights into the mechanism of non-climacteric behaviour and enrichment of carotenoids.</title>
        <authorList>
            <person name="Wang J."/>
        </authorList>
    </citation>
    <scope>NUCLEOTIDE SEQUENCE</scope>
    <source>
        <tissue evidence="2">Leaf</tissue>
    </source>
</reference>
<protein>
    <submittedName>
        <fullName evidence="2">PB1 domain containing protein</fullName>
    </submittedName>
</protein>
<dbReference type="AlphaFoldDB" id="A0A9E7EY04"/>
<feature type="compositionally biased region" description="Polar residues" evidence="1">
    <location>
        <begin position="1"/>
        <end position="10"/>
    </location>
</feature>
<evidence type="ECO:0000313" key="2">
    <source>
        <dbReference type="EMBL" id="URD84892.1"/>
    </source>
</evidence>
<sequence length="62" mass="6688">MHSHSVSENSIPALENKRASWRAAPENPPAISCCEDSRWKGLPSRAERAAGYVVVAPEGVLT</sequence>
<proteinExistence type="predicted"/>
<organism evidence="2 3">
    <name type="scientific">Musa troglodytarum</name>
    <name type="common">fe'i banana</name>
    <dbReference type="NCBI Taxonomy" id="320322"/>
    <lineage>
        <taxon>Eukaryota</taxon>
        <taxon>Viridiplantae</taxon>
        <taxon>Streptophyta</taxon>
        <taxon>Embryophyta</taxon>
        <taxon>Tracheophyta</taxon>
        <taxon>Spermatophyta</taxon>
        <taxon>Magnoliopsida</taxon>
        <taxon>Liliopsida</taxon>
        <taxon>Zingiberales</taxon>
        <taxon>Musaceae</taxon>
        <taxon>Musa</taxon>
    </lineage>
</organism>
<evidence type="ECO:0000256" key="1">
    <source>
        <dbReference type="SAM" id="MobiDB-lite"/>
    </source>
</evidence>
<gene>
    <name evidence="2" type="ORF">MUK42_24140</name>
</gene>
<dbReference type="OrthoDB" id="774308at2759"/>